<dbReference type="Gene3D" id="3.40.50.300">
    <property type="entry name" value="P-loop containing nucleotide triphosphate hydrolases"/>
    <property type="match status" value="1"/>
</dbReference>
<dbReference type="Gene3D" id="1.10.8.60">
    <property type="match status" value="1"/>
</dbReference>
<dbReference type="InterPro" id="IPR017788">
    <property type="entry name" value="Hda"/>
</dbReference>
<reference evidence="2 3" key="1">
    <citation type="journal article" date="2009" name="BMC Genomics">
        <title>The complete genome sequence of Xanthomonas albilineans provides new insights into the reductive genome evolution of the xylem-limited Xanthomonadaceae.</title>
        <authorList>
            <person name="Pieretti I."/>
            <person name="Royer M."/>
            <person name="Barbe V."/>
            <person name="Carrere S."/>
            <person name="Koebnik R."/>
            <person name="Cociancich S."/>
            <person name="Couloux A."/>
            <person name="Darrasse A."/>
            <person name="Gouzy J."/>
            <person name="Jacques M.A."/>
            <person name="Lauber E."/>
            <person name="Manceau C."/>
            <person name="Mangenot S."/>
            <person name="Poussier S."/>
            <person name="Segurens B."/>
            <person name="Szurek B."/>
            <person name="Verdier V."/>
            <person name="Arlat M."/>
            <person name="Rott P."/>
        </authorList>
    </citation>
    <scope>NUCLEOTIDE SEQUENCE [LARGE SCALE GENOMIC DNA]</scope>
    <source>
        <strain evidence="3">GPE PC73 / CFBP 7063</strain>
    </source>
</reference>
<dbReference type="GO" id="GO:0006270">
    <property type="term" value="P:DNA replication initiation"/>
    <property type="evidence" value="ECO:0007669"/>
    <property type="project" value="TreeGrafter"/>
</dbReference>
<protein>
    <submittedName>
        <fullName evidence="2">Putative dnaa-homolog protein hda</fullName>
    </submittedName>
</protein>
<dbReference type="SUPFAM" id="SSF52540">
    <property type="entry name" value="P-loop containing nucleoside triphosphate hydrolases"/>
    <property type="match status" value="1"/>
</dbReference>
<dbReference type="InterPro" id="IPR027417">
    <property type="entry name" value="P-loop_NTPase"/>
</dbReference>
<evidence type="ECO:0000313" key="3">
    <source>
        <dbReference type="Proteomes" id="UP000001890"/>
    </source>
</evidence>
<dbReference type="AlphaFoldDB" id="D2U905"/>
<evidence type="ECO:0000313" key="2">
    <source>
        <dbReference type="EMBL" id="CBA16606.1"/>
    </source>
</evidence>
<dbReference type="NCBIfam" id="TIGR03420">
    <property type="entry name" value="DnaA_homol_Hda"/>
    <property type="match status" value="1"/>
</dbReference>
<organism evidence="2 3">
    <name type="scientific">Xanthomonas albilineans (strain GPE PC73 / CFBP 7063)</name>
    <dbReference type="NCBI Taxonomy" id="380358"/>
    <lineage>
        <taxon>Bacteria</taxon>
        <taxon>Pseudomonadati</taxon>
        <taxon>Pseudomonadota</taxon>
        <taxon>Gammaproteobacteria</taxon>
        <taxon>Lysobacterales</taxon>
        <taxon>Lysobacteraceae</taxon>
        <taxon>Xanthomonas</taxon>
    </lineage>
</organism>
<dbReference type="Proteomes" id="UP000001890">
    <property type="component" value="Chromosome"/>
</dbReference>
<dbReference type="InterPro" id="IPR055199">
    <property type="entry name" value="Hda_lid"/>
</dbReference>
<dbReference type="PANTHER" id="PTHR30050">
    <property type="entry name" value="CHROMOSOMAL REPLICATION INITIATOR PROTEIN DNAA"/>
    <property type="match status" value="1"/>
</dbReference>
<dbReference type="GeneID" id="57877431"/>
<evidence type="ECO:0000259" key="1">
    <source>
        <dbReference type="Pfam" id="PF22688"/>
    </source>
</evidence>
<keyword evidence="3" id="KW-1185">Reference proteome</keyword>
<dbReference type="GO" id="GO:0032297">
    <property type="term" value="P:negative regulation of DNA-templated DNA replication initiation"/>
    <property type="evidence" value="ECO:0007669"/>
    <property type="project" value="InterPro"/>
</dbReference>
<proteinExistence type="predicted"/>
<dbReference type="PATRIC" id="fig|29447.3.peg.2087"/>
<dbReference type="RefSeq" id="WP_012916606.1">
    <property type="nucleotide sequence ID" value="NC_013722.1"/>
</dbReference>
<name>D2U905_XANAP</name>
<dbReference type="OrthoDB" id="9784878at2"/>
<dbReference type="KEGG" id="xal:XALC_2123"/>
<sequence length="244" mass="26162">MSVPQLPLALRYPPEQRLDRYLGAPAGMLAHLQAVAAGVASDWVYLSGSTGTGKTHLALALCAAAEQAGRSAAYLPLQAATGRLPDALEALEGRHLVALDGLEAVAGQREDEVALFDFHNRARSAGVTLLYTAHAMPDGLALCLPDLHSRLAQCTRIVLPPLEDADRAAVLRERAQRRGLVLEDAAIDWLLTHVGRDLTGLIGLLERLDRESLAAQRRVTLPFLRRVLQRSASGGRLGSEHANG</sequence>
<dbReference type="Pfam" id="PF22688">
    <property type="entry name" value="Hda_lid"/>
    <property type="match status" value="1"/>
</dbReference>
<dbReference type="STRING" id="380358.XALC_2123"/>
<accession>D2U905</accession>
<dbReference type="eggNOG" id="COG0593">
    <property type="taxonomic scope" value="Bacteria"/>
</dbReference>
<dbReference type="PANTHER" id="PTHR30050:SF5">
    <property type="entry name" value="DNAA REGULATORY INACTIVATOR HDA"/>
    <property type="match status" value="1"/>
</dbReference>
<gene>
    <name evidence="2" type="primary">hda</name>
    <name evidence="2" type="ordered locus">XALc_2123</name>
</gene>
<dbReference type="EMBL" id="FP565176">
    <property type="protein sequence ID" value="CBA16606.1"/>
    <property type="molecule type" value="Genomic_DNA"/>
</dbReference>
<feature type="domain" description="Hda lid" evidence="1">
    <location>
        <begin position="164"/>
        <end position="228"/>
    </location>
</feature>